<evidence type="ECO:0000313" key="3">
    <source>
        <dbReference type="Proteomes" id="UP001162131"/>
    </source>
</evidence>
<keyword evidence="1" id="KW-0472">Membrane</keyword>
<evidence type="ECO:0000313" key="2">
    <source>
        <dbReference type="EMBL" id="CAG9334698.1"/>
    </source>
</evidence>
<keyword evidence="3" id="KW-1185">Reference proteome</keyword>
<name>A0AAU9KG65_9CILI</name>
<evidence type="ECO:0000256" key="1">
    <source>
        <dbReference type="SAM" id="Phobius"/>
    </source>
</evidence>
<organism evidence="2 3">
    <name type="scientific">Blepharisma stoltei</name>
    <dbReference type="NCBI Taxonomy" id="1481888"/>
    <lineage>
        <taxon>Eukaryota</taxon>
        <taxon>Sar</taxon>
        <taxon>Alveolata</taxon>
        <taxon>Ciliophora</taxon>
        <taxon>Postciliodesmatophora</taxon>
        <taxon>Heterotrichea</taxon>
        <taxon>Heterotrichida</taxon>
        <taxon>Blepharismidae</taxon>
        <taxon>Blepharisma</taxon>
    </lineage>
</organism>
<keyword evidence="1" id="KW-1133">Transmembrane helix</keyword>
<feature type="transmembrane region" description="Helical" evidence="1">
    <location>
        <begin position="53"/>
        <end position="72"/>
    </location>
</feature>
<protein>
    <submittedName>
        <fullName evidence="2">Uncharacterized protein</fullName>
    </submittedName>
</protein>
<dbReference type="AlphaFoldDB" id="A0AAU9KG65"/>
<dbReference type="EMBL" id="CAJZBQ010000059">
    <property type="protein sequence ID" value="CAG9334698.1"/>
    <property type="molecule type" value="Genomic_DNA"/>
</dbReference>
<dbReference type="Proteomes" id="UP001162131">
    <property type="component" value="Unassembled WGS sequence"/>
</dbReference>
<proteinExistence type="predicted"/>
<feature type="transmembrane region" description="Helical" evidence="1">
    <location>
        <begin position="84"/>
        <end position="106"/>
    </location>
</feature>
<keyword evidence="1" id="KW-0812">Transmembrane</keyword>
<gene>
    <name evidence="2" type="ORF">BSTOLATCC_MIC62240</name>
</gene>
<accession>A0AAU9KG65</accession>
<sequence length="131" mass="15738">MLSCSTQFRWKISQSDNFQIFSLACRLFNAYFRQFVLYPLCFDVLECIYVRPFYWRWLYWQFSCCWLLLFLLERRAPNICHFFFYCPLMLWTTGCSVQAFVARIAAHGAYTYSSSVFNGKNCVSSHIYSHE</sequence>
<reference evidence="2" key="1">
    <citation type="submission" date="2021-09" db="EMBL/GenBank/DDBJ databases">
        <authorList>
            <consortium name="AG Swart"/>
            <person name="Singh M."/>
            <person name="Singh A."/>
            <person name="Seah K."/>
            <person name="Emmerich C."/>
        </authorList>
    </citation>
    <scope>NUCLEOTIDE SEQUENCE</scope>
    <source>
        <strain evidence="2">ATCC30299</strain>
    </source>
</reference>
<comment type="caution">
    <text evidence="2">The sequence shown here is derived from an EMBL/GenBank/DDBJ whole genome shotgun (WGS) entry which is preliminary data.</text>
</comment>